<evidence type="ECO:0000256" key="5">
    <source>
        <dbReference type="ARBA" id="ARBA00022776"/>
    </source>
</evidence>
<dbReference type="GO" id="GO:0005680">
    <property type="term" value="C:anaphase-promoting complex"/>
    <property type="evidence" value="ECO:0007669"/>
    <property type="project" value="TreeGrafter"/>
</dbReference>
<dbReference type="Pfam" id="PF24807">
    <property type="entry name" value="WD40_CDC20-Fz"/>
    <property type="match status" value="1"/>
</dbReference>
<dbReference type="SUPFAM" id="SSF50978">
    <property type="entry name" value="WD40 repeat-like"/>
    <property type="match status" value="1"/>
</dbReference>
<keyword evidence="10" id="KW-1185">Reference proteome</keyword>
<dbReference type="SMART" id="SM00320">
    <property type="entry name" value="WD40"/>
    <property type="match status" value="6"/>
</dbReference>
<feature type="repeat" description="WD" evidence="7">
    <location>
        <begin position="340"/>
        <end position="365"/>
    </location>
</feature>
<proteinExistence type="inferred from homology"/>
<dbReference type="GO" id="GO:0051301">
    <property type="term" value="P:cell division"/>
    <property type="evidence" value="ECO:0007669"/>
    <property type="project" value="UniProtKB-KW"/>
</dbReference>
<gene>
    <name evidence="9" type="ORF">FisN_10Hu306</name>
</gene>
<evidence type="ECO:0000256" key="1">
    <source>
        <dbReference type="ARBA" id="ARBA00006445"/>
    </source>
</evidence>
<comment type="caution">
    <text evidence="9">The sequence shown here is derived from an EMBL/GenBank/DDBJ whole genome shotgun (WGS) entry which is preliminary data.</text>
</comment>
<protein>
    <recommendedName>
        <fullName evidence="8">CDC20/Fizzy WD40 domain-containing protein</fullName>
    </recommendedName>
</protein>
<accession>A0A1Z5JX97</accession>
<dbReference type="GO" id="GO:1990757">
    <property type="term" value="F:ubiquitin ligase activator activity"/>
    <property type="evidence" value="ECO:0007669"/>
    <property type="project" value="TreeGrafter"/>
</dbReference>
<evidence type="ECO:0000313" key="10">
    <source>
        <dbReference type="Proteomes" id="UP000198406"/>
    </source>
</evidence>
<dbReference type="Gene3D" id="2.130.10.10">
    <property type="entry name" value="YVTN repeat-like/Quinoprotein amine dehydrogenase"/>
    <property type="match status" value="1"/>
</dbReference>
<evidence type="ECO:0000313" key="9">
    <source>
        <dbReference type="EMBL" id="GAX18496.1"/>
    </source>
</evidence>
<dbReference type="PANTHER" id="PTHR19918:SF8">
    <property type="entry name" value="FI02843P"/>
    <property type="match status" value="1"/>
</dbReference>
<dbReference type="Proteomes" id="UP000198406">
    <property type="component" value="Unassembled WGS sequence"/>
</dbReference>
<dbReference type="GO" id="GO:0031145">
    <property type="term" value="P:anaphase-promoting complex-dependent catabolic process"/>
    <property type="evidence" value="ECO:0007669"/>
    <property type="project" value="TreeGrafter"/>
</dbReference>
<dbReference type="EMBL" id="BDSP01000131">
    <property type="protein sequence ID" value="GAX18496.1"/>
    <property type="molecule type" value="Genomic_DNA"/>
</dbReference>
<feature type="domain" description="CDC20/Fizzy WD40" evidence="8">
    <location>
        <begin position="185"/>
        <end position="501"/>
    </location>
</feature>
<dbReference type="GO" id="GO:0010997">
    <property type="term" value="F:anaphase-promoting complex binding"/>
    <property type="evidence" value="ECO:0007669"/>
    <property type="project" value="InterPro"/>
</dbReference>
<sequence>MLSHTHLSTPNHPGNRGAALTVAPRTPQMIKTPVPRMRSTAHHHRRLFTPQTAPRDDLDRFIPSRRRMNMDLCRRKLNSASKSCESSSVACADPTSAARSTKLAYEKHLLSTLCNVSTSNLDDELQLKSLLKYGSVSPSTTSNRRPIVAADPFAMDFLRPSPTLTAEKVIVNAARVIHSRPEVVLDAPDIVNDYYTHPLSWSKDNLLAVALGSSVYVMNESTRAVHEIAGAGITSVDENETSNYVRSVKWCTMDGMTHLLAVGTSSGFVRVYDTISNKEVVHTSLTSARSPVRALCWNDSRNWLTAGCANSEIVNLDLRSRSVTGMTVPGSAPSSGVLSVCNLAWNAEGTCLASGRNDNTVHLWDRSMTNNAGPRLMLESHTAAVKGLAWCPYRSDMLATGGGTADGCIKLWSAISGNMLKSVSTNSQVSSLIWGRHHQELYSSHGFSTSSPSNVVVAWSYPKMEPIQSLSTHKGRILTMDMSPDGCKLASMGSDEMLCIWKVDASPIRSRHGASGICVSPSFGSRFVIR</sequence>
<dbReference type="InterPro" id="IPR015943">
    <property type="entry name" value="WD40/YVTN_repeat-like_dom_sf"/>
</dbReference>
<dbReference type="InParanoid" id="A0A1Z5JX97"/>
<dbReference type="InterPro" id="IPR033010">
    <property type="entry name" value="Cdc20/Fizzy"/>
</dbReference>
<comment type="similarity">
    <text evidence="1">Belongs to the WD repeat CDC20/Fizzy family.</text>
</comment>
<dbReference type="PROSITE" id="PS50294">
    <property type="entry name" value="WD_REPEATS_REGION"/>
    <property type="match status" value="1"/>
</dbReference>
<keyword evidence="5" id="KW-0498">Mitosis</keyword>
<evidence type="ECO:0000256" key="2">
    <source>
        <dbReference type="ARBA" id="ARBA00022574"/>
    </source>
</evidence>
<keyword evidence="6" id="KW-0131">Cell cycle</keyword>
<dbReference type="OrthoDB" id="10263272at2759"/>
<dbReference type="GO" id="GO:1905786">
    <property type="term" value="P:positive regulation of anaphase-promoting complex-dependent catabolic process"/>
    <property type="evidence" value="ECO:0007669"/>
    <property type="project" value="TreeGrafter"/>
</dbReference>
<dbReference type="InterPro" id="IPR056150">
    <property type="entry name" value="WD40_CDC20-Fz"/>
</dbReference>
<dbReference type="PROSITE" id="PS50082">
    <property type="entry name" value="WD_REPEATS_2"/>
    <property type="match status" value="2"/>
</dbReference>
<evidence type="ECO:0000256" key="3">
    <source>
        <dbReference type="ARBA" id="ARBA00022618"/>
    </source>
</evidence>
<dbReference type="InterPro" id="IPR036322">
    <property type="entry name" value="WD40_repeat_dom_sf"/>
</dbReference>
<evidence type="ECO:0000259" key="8">
    <source>
        <dbReference type="Pfam" id="PF24807"/>
    </source>
</evidence>
<evidence type="ECO:0000256" key="4">
    <source>
        <dbReference type="ARBA" id="ARBA00022737"/>
    </source>
</evidence>
<evidence type="ECO:0000256" key="7">
    <source>
        <dbReference type="PROSITE-ProRule" id="PRU00221"/>
    </source>
</evidence>
<name>A0A1Z5JX97_FISSO</name>
<reference evidence="9 10" key="1">
    <citation type="journal article" date="2015" name="Plant Cell">
        <title>Oil accumulation by the oleaginous diatom Fistulifera solaris as revealed by the genome and transcriptome.</title>
        <authorList>
            <person name="Tanaka T."/>
            <person name="Maeda Y."/>
            <person name="Veluchamy A."/>
            <person name="Tanaka M."/>
            <person name="Abida H."/>
            <person name="Marechal E."/>
            <person name="Bowler C."/>
            <person name="Muto M."/>
            <person name="Sunaga Y."/>
            <person name="Tanaka M."/>
            <person name="Yoshino T."/>
            <person name="Taniguchi T."/>
            <person name="Fukuda Y."/>
            <person name="Nemoto M."/>
            <person name="Matsumoto M."/>
            <person name="Wong P.S."/>
            <person name="Aburatani S."/>
            <person name="Fujibuchi W."/>
        </authorList>
    </citation>
    <scope>NUCLEOTIDE SEQUENCE [LARGE SCALE GENOMIC DNA]</scope>
    <source>
        <strain evidence="9 10">JPCC DA0580</strain>
    </source>
</reference>
<dbReference type="AlphaFoldDB" id="A0A1Z5JX97"/>
<dbReference type="PANTHER" id="PTHR19918">
    <property type="entry name" value="CELL DIVISION CYCLE 20 CDC20 FIZZY -RELATED"/>
    <property type="match status" value="1"/>
</dbReference>
<feature type="repeat" description="WD" evidence="7">
    <location>
        <begin position="470"/>
        <end position="511"/>
    </location>
</feature>
<evidence type="ECO:0000256" key="6">
    <source>
        <dbReference type="ARBA" id="ARBA00023306"/>
    </source>
</evidence>
<keyword evidence="2 7" id="KW-0853">WD repeat</keyword>
<organism evidence="9 10">
    <name type="scientific">Fistulifera solaris</name>
    <name type="common">Oleaginous diatom</name>
    <dbReference type="NCBI Taxonomy" id="1519565"/>
    <lineage>
        <taxon>Eukaryota</taxon>
        <taxon>Sar</taxon>
        <taxon>Stramenopiles</taxon>
        <taxon>Ochrophyta</taxon>
        <taxon>Bacillariophyta</taxon>
        <taxon>Bacillariophyceae</taxon>
        <taxon>Bacillariophycidae</taxon>
        <taxon>Naviculales</taxon>
        <taxon>Naviculaceae</taxon>
        <taxon>Fistulifera</taxon>
    </lineage>
</organism>
<keyword evidence="4" id="KW-0677">Repeat</keyword>
<dbReference type="InterPro" id="IPR001680">
    <property type="entry name" value="WD40_rpt"/>
</dbReference>
<keyword evidence="3" id="KW-0132">Cell division</keyword>